<keyword evidence="4 9" id="KW-0812">Transmembrane</keyword>
<keyword evidence="6 9" id="KW-0067">ATP-binding</keyword>
<feature type="transmembrane region" description="Helical" evidence="9">
    <location>
        <begin position="193"/>
        <end position="219"/>
    </location>
</feature>
<feature type="transmembrane region" description="Helical" evidence="9">
    <location>
        <begin position="470"/>
        <end position="489"/>
    </location>
</feature>
<dbReference type="Proteomes" id="UP000039324">
    <property type="component" value="Unassembled WGS sequence"/>
</dbReference>
<reference evidence="11 13" key="2">
    <citation type="submission" date="2018-03" db="EMBL/GenBank/DDBJ databases">
        <authorList>
            <person name="Fogelqvist J."/>
        </authorList>
    </citation>
    <scope>NUCLEOTIDE SEQUENCE [LARGE SCALE GENOMIC DNA]</scope>
</reference>
<dbReference type="GO" id="GO:0005524">
    <property type="term" value="F:ATP binding"/>
    <property type="evidence" value="ECO:0007669"/>
    <property type="project" value="UniProtKB-KW"/>
</dbReference>
<evidence type="ECO:0000256" key="6">
    <source>
        <dbReference type="ARBA" id="ARBA00022840"/>
    </source>
</evidence>
<sequence>MSAYWPVEPHENKKVVPMVVMMFLIAFCYTLLRDLKDVLVLDTMTTSAMPFLKLGLTLPASVIIMLTYTKMTTKMSSSSIFYSFMAFFISFFLLYGAVLYPLQEWIEPGDEWISQFVKPTKEDYDNAHKSGKPVLGRDDCTFPQGLAPVMMILGRWSTALLYVMSELWGSVVLSLLFWGYANEICRTDEAKRFYFLFNIGANFSLMFSGAILITIGAITGDKKSTKSSGDAMYPLLGLVVVFGCVIVAIYRWMQNNVLTDPRLYAPLGAEAGAKKRGKVKLGFTEGLKVVFTSSYVAYIGIIVMMYGMCVNFVEIYYKDAWRHYFPSVGQKLMFSGAFSMGTGVVALLLLIFVGGKAIRTIGWTRTALISPISIVTVGVPFMALFMFQKRFSFMASAVLVALGYIAVVIAKSFKYSFFDPTKEMAFIPLGEDRGRAKAAVDVVGARLGKSGGGLIQIVLLNCFGTKDVSGIVEVLVVLTMVMVAIWIVGTVSLGKQYRAKVGEHEERPITVVVAKATPAPETC</sequence>
<dbReference type="OrthoDB" id="2190844at2759"/>
<dbReference type="OMA" id="RKVIWPI"/>
<evidence type="ECO:0000256" key="7">
    <source>
        <dbReference type="ARBA" id="ARBA00022989"/>
    </source>
</evidence>
<evidence type="ECO:0000256" key="4">
    <source>
        <dbReference type="ARBA" id="ARBA00022692"/>
    </source>
</evidence>
<dbReference type="EMBL" id="CDSF01000057">
    <property type="protein sequence ID" value="CEO96333.1"/>
    <property type="molecule type" value="Genomic_DNA"/>
</dbReference>
<feature type="transmembrane region" description="Helical" evidence="9">
    <location>
        <begin position="367"/>
        <end position="387"/>
    </location>
</feature>
<evidence type="ECO:0000256" key="9">
    <source>
        <dbReference type="RuleBase" id="RU363121"/>
    </source>
</evidence>
<feature type="transmembrane region" description="Helical" evidence="9">
    <location>
        <begin position="295"/>
        <end position="317"/>
    </location>
</feature>
<evidence type="ECO:0000313" key="13">
    <source>
        <dbReference type="Proteomes" id="UP000290189"/>
    </source>
</evidence>
<feature type="transmembrane region" description="Helical" evidence="9">
    <location>
        <begin position="159"/>
        <end position="181"/>
    </location>
</feature>
<keyword evidence="12" id="KW-1185">Reference proteome</keyword>
<feature type="transmembrane region" description="Helical" evidence="9">
    <location>
        <begin position="337"/>
        <end position="355"/>
    </location>
</feature>
<feature type="transmembrane region" description="Helical" evidence="9">
    <location>
        <begin position="231"/>
        <end position="253"/>
    </location>
</feature>
<dbReference type="Proteomes" id="UP000290189">
    <property type="component" value="Unassembled WGS sequence"/>
</dbReference>
<organism evidence="10 12">
    <name type="scientific">Plasmodiophora brassicae</name>
    <name type="common">Clubroot disease agent</name>
    <dbReference type="NCBI Taxonomy" id="37360"/>
    <lineage>
        <taxon>Eukaryota</taxon>
        <taxon>Sar</taxon>
        <taxon>Rhizaria</taxon>
        <taxon>Endomyxa</taxon>
        <taxon>Phytomyxea</taxon>
        <taxon>Plasmodiophorida</taxon>
        <taxon>Plasmodiophoridae</taxon>
        <taxon>Plasmodiophora</taxon>
    </lineage>
</organism>
<keyword evidence="8 9" id="KW-0472">Membrane</keyword>
<dbReference type="InterPro" id="IPR004667">
    <property type="entry name" value="ADP_ATP_car_bac_type"/>
</dbReference>
<evidence type="ECO:0000256" key="5">
    <source>
        <dbReference type="ARBA" id="ARBA00022741"/>
    </source>
</evidence>
<dbReference type="Pfam" id="PF03219">
    <property type="entry name" value="TLC"/>
    <property type="match status" value="2"/>
</dbReference>
<keyword evidence="3 9" id="KW-0813">Transport</keyword>
<evidence type="ECO:0000256" key="2">
    <source>
        <dbReference type="ARBA" id="ARBA00007127"/>
    </source>
</evidence>
<dbReference type="STRING" id="37360.A0A0G4IMD2"/>
<geneLocation type="mitochondrion" evidence="11"/>
<feature type="transmembrane region" description="Helical" evidence="9">
    <location>
        <begin position="15"/>
        <end position="32"/>
    </location>
</feature>
<dbReference type="GO" id="GO:0005471">
    <property type="term" value="F:ATP:ADP antiporter activity"/>
    <property type="evidence" value="ECO:0007669"/>
    <property type="project" value="InterPro"/>
</dbReference>
<dbReference type="AlphaFoldDB" id="A0A0G4IMD2"/>
<feature type="transmembrane region" description="Helical" evidence="9">
    <location>
        <begin position="393"/>
        <end position="413"/>
    </location>
</feature>
<name>A0A0G4IMD2_PLABS</name>
<accession>A0A0G4IMD2</accession>
<keyword evidence="5 9" id="KW-0547">Nucleotide-binding</keyword>
<proteinExistence type="inferred from homology"/>
<reference evidence="10 12" key="1">
    <citation type="submission" date="2015-02" db="EMBL/GenBank/DDBJ databases">
        <authorList>
            <person name="Chooi Y.-H."/>
        </authorList>
    </citation>
    <scope>NUCLEOTIDE SEQUENCE [LARGE SCALE GENOMIC DNA]</scope>
    <source>
        <strain evidence="10">E3</strain>
    </source>
</reference>
<gene>
    <name evidence="10" type="ORF">PBRA_005004</name>
    <name evidence="11" type="ORF">PLBR_LOCUS6486</name>
</gene>
<dbReference type="PANTHER" id="PTHR31187:SF1">
    <property type="entry name" value="ADP,ATP CARRIER PROTEIN 1"/>
    <property type="match status" value="1"/>
</dbReference>
<dbReference type="PANTHER" id="PTHR31187">
    <property type="match status" value="1"/>
</dbReference>
<keyword evidence="7 9" id="KW-1133">Transmembrane helix</keyword>
<keyword evidence="11" id="KW-0496">Mitochondrion</keyword>
<evidence type="ECO:0000256" key="1">
    <source>
        <dbReference type="ARBA" id="ARBA00004141"/>
    </source>
</evidence>
<evidence type="ECO:0000256" key="3">
    <source>
        <dbReference type="ARBA" id="ARBA00022448"/>
    </source>
</evidence>
<evidence type="ECO:0000313" key="10">
    <source>
        <dbReference type="EMBL" id="CEO96333.1"/>
    </source>
</evidence>
<dbReference type="EMBL" id="OVEO01000011">
    <property type="protein sequence ID" value="SPQ99271.1"/>
    <property type="molecule type" value="Genomic_DNA"/>
</dbReference>
<feature type="transmembrane region" description="Helical" evidence="9">
    <location>
        <begin position="80"/>
        <end position="102"/>
    </location>
</feature>
<dbReference type="GO" id="GO:0016020">
    <property type="term" value="C:membrane"/>
    <property type="evidence" value="ECO:0007669"/>
    <property type="project" value="UniProtKB-SubCell"/>
</dbReference>
<protein>
    <recommendedName>
        <fullName evidence="9">ADP,ATP carrier protein</fullName>
    </recommendedName>
</protein>
<evidence type="ECO:0000313" key="11">
    <source>
        <dbReference type="EMBL" id="SPQ99271.1"/>
    </source>
</evidence>
<evidence type="ECO:0000256" key="8">
    <source>
        <dbReference type="ARBA" id="ARBA00023136"/>
    </source>
</evidence>
<evidence type="ECO:0000313" key="12">
    <source>
        <dbReference type="Proteomes" id="UP000039324"/>
    </source>
</evidence>
<comment type="similarity">
    <text evidence="2 9">Belongs to the ADP/ATP translocase tlc family.</text>
</comment>
<comment type="subcellular location">
    <subcellularLocation>
        <location evidence="1 9">Membrane</location>
        <topology evidence="1 9">Multi-pass membrane protein</topology>
    </subcellularLocation>
</comment>